<evidence type="ECO:0000313" key="2">
    <source>
        <dbReference type="Proteomes" id="UP001201812"/>
    </source>
</evidence>
<evidence type="ECO:0000313" key="1">
    <source>
        <dbReference type="EMBL" id="KAI1711162.1"/>
    </source>
</evidence>
<dbReference type="Proteomes" id="UP001201812">
    <property type="component" value="Unassembled WGS sequence"/>
</dbReference>
<name>A0AAD4R5K6_9BILA</name>
<sequence>MLGLWEWTSSYSHPVCAVSASRDTLLHQQKCAYKAKRRHSPLELIGKRCLLLSTSRLDRKKYIGNVRIFTQIVELM</sequence>
<reference evidence="1" key="1">
    <citation type="submission" date="2022-01" db="EMBL/GenBank/DDBJ databases">
        <title>Genome Sequence Resource for Two Populations of Ditylenchus destructor, the Migratory Endoparasitic Phytonematode.</title>
        <authorList>
            <person name="Zhang H."/>
            <person name="Lin R."/>
            <person name="Xie B."/>
        </authorList>
    </citation>
    <scope>NUCLEOTIDE SEQUENCE</scope>
    <source>
        <strain evidence="1">BazhouSP</strain>
    </source>
</reference>
<comment type="caution">
    <text evidence="1">The sequence shown here is derived from an EMBL/GenBank/DDBJ whole genome shotgun (WGS) entry which is preliminary data.</text>
</comment>
<dbReference type="EMBL" id="JAKKPZ010000023">
    <property type="protein sequence ID" value="KAI1711162.1"/>
    <property type="molecule type" value="Genomic_DNA"/>
</dbReference>
<proteinExistence type="predicted"/>
<gene>
    <name evidence="1" type="ORF">DdX_10416</name>
</gene>
<organism evidence="1 2">
    <name type="scientific">Ditylenchus destructor</name>
    <dbReference type="NCBI Taxonomy" id="166010"/>
    <lineage>
        <taxon>Eukaryota</taxon>
        <taxon>Metazoa</taxon>
        <taxon>Ecdysozoa</taxon>
        <taxon>Nematoda</taxon>
        <taxon>Chromadorea</taxon>
        <taxon>Rhabditida</taxon>
        <taxon>Tylenchina</taxon>
        <taxon>Tylenchomorpha</taxon>
        <taxon>Sphaerularioidea</taxon>
        <taxon>Anguinidae</taxon>
        <taxon>Anguininae</taxon>
        <taxon>Ditylenchus</taxon>
    </lineage>
</organism>
<keyword evidence="2" id="KW-1185">Reference proteome</keyword>
<accession>A0AAD4R5K6</accession>
<dbReference type="AlphaFoldDB" id="A0AAD4R5K6"/>
<protein>
    <submittedName>
        <fullName evidence="1">Uncharacterized protein</fullName>
    </submittedName>
</protein>